<dbReference type="STRING" id="1122155.SAMN02745158_03011"/>
<feature type="binding site" evidence="10">
    <location>
        <position position="73"/>
    </location>
    <ligand>
        <name>Na(+)</name>
        <dbReference type="ChEBI" id="CHEBI:29101"/>
        <note>structural</note>
    </ligand>
</feature>
<evidence type="ECO:0000256" key="3">
    <source>
        <dbReference type="ARBA" id="ARBA00022692"/>
    </source>
</evidence>
<dbReference type="GO" id="GO:0046872">
    <property type="term" value="F:metal ion binding"/>
    <property type="evidence" value="ECO:0007669"/>
    <property type="project" value="UniProtKB-KW"/>
</dbReference>
<evidence type="ECO:0000256" key="10">
    <source>
        <dbReference type="HAMAP-Rule" id="MF_00454"/>
    </source>
</evidence>
<reference evidence="11 12" key="1">
    <citation type="submission" date="2016-11" db="EMBL/GenBank/DDBJ databases">
        <authorList>
            <person name="Jaros S."/>
            <person name="Januszkiewicz K."/>
            <person name="Wedrychowicz H."/>
        </authorList>
    </citation>
    <scope>NUCLEOTIDE SEQUENCE [LARGE SCALE GENOMIC DNA]</scope>
    <source>
        <strain evidence="11 12">DSM 17459</strain>
    </source>
</reference>
<comment type="function">
    <text evidence="9 10">Fluoride-specific ion channel. Important for reducing fluoride concentration in the cell, thus reducing its toxicity.</text>
</comment>
<evidence type="ECO:0000256" key="6">
    <source>
        <dbReference type="ARBA" id="ARBA00023303"/>
    </source>
</evidence>
<dbReference type="Proteomes" id="UP000184245">
    <property type="component" value="Unassembled WGS sequence"/>
</dbReference>
<keyword evidence="4 10" id="KW-1133">Transmembrane helix</keyword>
<dbReference type="HAMAP" id="MF_00454">
    <property type="entry name" value="FluC"/>
    <property type="match status" value="1"/>
</dbReference>
<gene>
    <name evidence="10" type="primary">fluC</name>
    <name evidence="10" type="synonym">crcB</name>
    <name evidence="11" type="ORF">SAMN02745158_03011</name>
</gene>
<comment type="activity regulation">
    <text evidence="10">Na(+) is not transported, but it plays an essential structural role and its presence is essential for fluoride channel function.</text>
</comment>
<proteinExistence type="inferred from homology"/>
<protein>
    <recommendedName>
        <fullName evidence="10">Fluoride-specific ion channel FluC</fullName>
    </recommendedName>
</protein>
<dbReference type="OrthoDB" id="9815830at2"/>
<organism evidence="11 12">
    <name type="scientific">Lactonifactor longoviformis DSM 17459</name>
    <dbReference type="NCBI Taxonomy" id="1122155"/>
    <lineage>
        <taxon>Bacteria</taxon>
        <taxon>Bacillati</taxon>
        <taxon>Bacillota</taxon>
        <taxon>Clostridia</taxon>
        <taxon>Eubacteriales</taxon>
        <taxon>Clostridiaceae</taxon>
        <taxon>Lactonifactor</taxon>
    </lineage>
</organism>
<dbReference type="InterPro" id="IPR003691">
    <property type="entry name" value="FluC"/>
</dbReference>
<dbReference type="AlphaFoldDB" id="A0A1M5A3J2"/>
<evidence type="ECO:0000256" key="8">
    <source>
        <dbReference type="ARBA" id="ARBA00035585"/>
    </source>
</evidence>
<dbReference type="GO" id="GO:0140114">
    <property type="term" value="P:cellular detoxification of fluoride"/>
    <property type="evidence" value="ECO:0007669"/>
    <property type="project" value="UniProtKB-UniRule"/>
</dbReference>
<keyword evidence="12" id="KW-1185">Reference proteome</keyword>
<name>A0A1M5A3J2_9CLOT</name>
<comment type="subcellular location">
    <subcellularLocation>
        <location evidence="1 10">Cell membrane</location>
        <topology evidence="1 10">Multi-pass membrane protein</topology>
    </subcellularLocation>
</comment>
<evidence type="ECO:0000313" key="11">
    <source>
        <dbReference type="EMBL" id="SHF24775.1"/>
    </source>
</evidence>
<keyword evidence="2 10" id="KW-1003">Cell membrane</keyword>
<keyword evidence="3 10" id="KW-0812">Transmembrane</keyword>
<dbReference type="EMBL" id="FQVI01000018">
    <property type="protein sequence ID" value="SHF24775.1"/>
    <property type="molecule type" value="Genomic_DNA"/>
</dbReference>
<feature type="transmembrane region" description="Helical" evidence="10">
    <location>
        <begin position="95"/>
        <end position="119"/>
    </location>
</feature>
<comment type="similarity">
    <text evidence="7 10">Belongs to the fluoride channel Fluc/FEX (TC 1.A.43) family.</text>
</comment>
<keyword evidence="10" id="KW-0813">Transport</keyword>
<evidence type="ECO:0000256" key="2">
    <source>
        <dbReference type="ARBA" id="ARBA00022475"/>
    </source>
</evidence>
<keyword evidence="6 10" id="KW-0407">Ion channel</keyword>
<dbReference type="GO" id="GO:0062054">
    <property type="term" value="F:fluoride channel activity"/>
    <property type="evidence" value="ECO:0007669"/>
    <property type="project" value="UniProtKB-UniRule"/>
</dbReference>
<evidence type="ECO:0000256" key="4">
    <source>
        <dbReference type="ARBA" id="ARBA00022989"/>
    </source>
</evidence>
<evidence type="ECO:0000256" key="1">
    <source>
        <dbReference type="ARBA" id="ARBA00004651"/>
    </source>
</evidence>
<keyword evidence="10" id="KW-0915">Sodium</keyword>
<evidence type="ECO:0000256" key="7">
    <source>
        <dbReference type="ARBA" id="ARBA00035120"/>
    </source>
</evidence>
<accession>A0A1M5A3J2</accession>
<dbReference type="PANTHER" id="PTHR28259">
    <property type="entry name" value="FLUORIDE EXPORT PROTEIN 1-RELATED"/>
    <property type="match status" value="1"/>
</dbReference>
<feature type="transmembrane region" description="Helical" evidence="10">
    <location>
        <begin position="65"/>
        <end position="83"/>
    </location>
</feature>
<keyword evidence="5 10" id="KW-0472">Membrane</keyword>
<dbReference type="GO" id="GO:0005886">
    <property type="term" value="C:plasma membrane"/>
    <property type="evidence" value="ECO:0007669"/>
    <property type="project" value="UniProtKB-SubCell"/>
</dbReference>
<dbReference type="PANTHER" id="PTHR28259:SF1">
    <property type="entry name" value="FLUORIDE EXPORT PROTEIN 1-RELATED"/>
    <property type="match status" value="1"/>
</dbReference>
<evidence type="ECO:0000313" key="12">
    <source>
        <dbReference type="Proteomes" id="UP000184245"/>
    </source>
</evidence>
<dbReference type="RefSeq" id="WP_072853206.1">
    <property type="nucleotide sequence ID" value="NZ_FQVI01000018.1"/>
</dbReference>
<dbReference type="NCBIfam" id="TIGR00494">
    <property type="entry name" value="crcB"/>
    <property type="match status" value="1"/>
</dbReference>
<keyword evidence="10" id="KW-0479">Metal-binding</keyword>
<evidence type="ECO:0000256" key="9">
    <source>
        <dbReference type="ARBA" id="ARBA00049940"/>
    </source>
</evidence>
<evidence type="ECO:0000256" key="5">
    <source>
        <dbReference type="ARBA" id="ARBA00023136"/>
    </source>
</evidence>
<feature type="transmembrane region" description="Helical" evidence="10">
    <location>
        <begin position="30"/>
        <end position="53"/>
    </location>
</feature>
<feature type="binding site" evidence="10">
    <location>
        <position position="76"/>
    </location>
    <ligand>
        <name>Na(+)</name>
        <dbReference type="ChEBI" id="CHEBI:29101"/>
        <note>structural</note>
    </ligand>
</feature>
<comment type="catalytic activity">
    <reaction evidence="8">
        <text>fluoride(in) = fluoride(out)</text>
        <dbReference type="Rhea" id="RHEA:76159"/>
        <dbReference type="ChEBI" id="CHEBI:17051"/>
    </reaction>
    <physiologicalReaction direction="left-to-right" evidence="8">
        <dbReference type="Rhea" id="RHEA:76160"/>
    </physiologicalReaction>
</comment>
<sequence length="120" mass="12379">MLNCLYVGLGGALGAVGRYLMGQIPLPRMSFPVMTLVINFLGAFLIGIISAAAAKHGAGSTPLILFLKVGVCGGFTTFSTFALETTNLLGEGRMLAGMLYIILSVCLCMGAVMAGGMLVK</sequence>
<keyword evidence="10" id="KW-0406">Ion transport</keyword>
<dbReference type="Pfam" id="PF02537">
    <property type="entry name" value="CRCB"/>
    <property type="match status" value="1"/>
</dbReference>